<dbReference type="InterPro" id="IPR019574">
    <property type="entry name" value="NADH_UbQ_OxRdtase_Gsu_4Fe4S-bd"/>
</dbReference>
<dbReference type="InterPro" id="IPR006656">
    <property type="entry name" value="Mopterin_OxRdtase"/>
</dbReference>
<name>A0ABM8EGX8_9BACT</name>
<dbReference type="InterPro" id="IPR009010">
    <property type="entry name" value="Asp_de-COase-like_dom_sf"/>
</dbReference>
<feature type="domain" description="4Fe-4S Mo/W bis-MGD-type" evidence="11">
    <location>
        <begin position="215"/>
        <end position="270"/>
    </location>
</feature>
<evidence type="ECO:0000256" key="6">
    <source>
        <dbReference type="ARBA" id="ARBA00023004"/>
    </source>
</evidence>
<dbReference type="Gene3D" id="3.10.20.740">
    <property type="match status" value="1"/>
</dbReference>
<accession>A0ABM8EGX8</accession>
<evidence type="ECO:0000256" key="8">
    <source>
        <dbReference type="ARBA" id="ARBA00034078"/>
    </source>
</evidence>
<dbReference type="CDD" id="cd00207">
    <property type="entry name" value="fer2"/>
    <property type="match status" value="1"/>
</dbReference>
<dbReference type="PROSITE" id="PS51379">
    <property type="entry name" value="4FE4S_FER_2"/>
    <property type="match status" value="1"/>
</dbReference>
<dbReference type="PROSITE" id="PS51669">
    <property type="entry name" value="4FE4S_MOW_BIS_MGD"/>
    <property type="match status" value="1"/>
</dbReference>
<evidence type="ECO:0000313" key="13">
    <source>
        <dbReference type="EMBL" id="BDV41657.1"/>
    </source>
</evidence>
<dbReference type="InterPro" id="IPR006657">
    <property type="entry name" value="MoPterin_dinucl-bd_dom"/>
</dbReference>
<keyword evidence="14" id="KW-1185">Reference proteome</keyword>
<dbReference type="InterPro" id="IPR017900">
    <property type="entry name" value="4Fe4S_Fe_S_CS"/>
</dbReference>
<feature type="domain" description="4Fe-4S ferredoxin-type" evidence="10">
    <location>
        <begin position="172"/>
        <end position="206"/>
    </location>
</feature>
<evidence type="ECO:0000259" key="11">
    <source>
        <dbReference type="PROSITE" id="PS51669"/>
    </source>
</evidence>
<dbReference type="PROSITE" id="PS00198">
    <property type="entry name" value="4FE4S_FER_1"/>
    <property type="match status" value="1"/>
</dbReference>
<dbReference type="InterPro" id="IPR000283">
    <property type="entry name" value="NADH_UbQ_OxRdtase_75kDa_su_CS"/>
</dbReference>
<dbReference type="Pfam" id="PF13510">
    <property type="entry name" value="Fer2_4"/>
    <property type="match status" value="1"/>
</dbReference>
<dbReference type="Pfam" id="PF04879">
    <property type="entry name" value="Molybdop_Fe4S4"/>
    <property type="match status" value="1"/>
</dbReference>
<dbReference type="SUPFAM" id="SSF54862">
    <property type="entry name" value="4Fe-4S ferredoxins"/>
    <property type="match status" value="1"/>
</dbReference>
<keyword evidence="5" id="KW-0560">Oxidoreductase</keyword>
<dbReference type="PROSITE" id="PS51839">
    <property type="entry name" value="4FE4S_HC3"/>
    <property type="match status" value="1"/>
</dbReference>
<dbReference type="Gene3D" id="3.40.228.10">
    <property type="entry name" value="Dimethylsulfoxide Reductase, domain 2"/>
    <property type="match status" value="1"/>
</dbReference>
<dbReference type="InterPro" id="IPR054351">
    <property type="entry name" value="NADH_UbQ_OxRdtase_ferredoxin"/>
</dbReference>
<dbReference type="EMBL" id="AP027151">
    <property type="protein sequence ID" value="BDV41657.1"/>
    <property type="molecule type" value="Genomic_DNA"/>
</dbReference>
<dbReference type="PROSITE" id="PS00641">
    <property type="entry name" value="COMPLEX1_75K_1"/>
    <property type="match status" value="1"/>
</dbReference>
<proteinExistence type="predicted"/>
<dbReference type="PROSITE" id="PS00642">
    <property type="entry name" value="COMPLEX1_75K_2"/>
    <property type="match status" value="1"/>
</dbReference>
<evidence type="ECO:0000259" key="12">
    <source>
        <dbReference type="PROSITE" id="PS51839"/>
    </source>
</evidence>
<evidence type="ECO:0000313" key="14">
    <source>
        <dbReference type="Proteomes" id="UP001317705"/>
    </source>
</evidence>
<dbReference type="SUPFAM" id="SSF50692">
    <property type="entry name" value="ADC-like"/>
    <property type="match status" value="1"/>
</dbReference>
<protein>
    <submittedName>
        <fullName evidence="13">NADPH-Fe(3+) oxidoreductase subunit alpha</fullName>
    </submittedName>
</protein>
<dbReference type="InterPro" id="IPR001041">
    <property type="entry name" value="2Fe-2S_ferredoxin-type"/>
</dbReference>
<dbReference type="SUPFAM" id="SSF53706">
    <property type="entry name" value="Formate dehydrogenase/DMSO reductase, domains 1-3"/>
    <property type="match status" value="1"/>
</dbReference>
<comment type="cofactor">
    <cofactor evidence="8">
        <name>[2Fe-2S] cluster</name>
        <dbReference type="ChEBI" id="CHEBI:190135"/>
    </cofactor>
</comment>
<dbReference type="PANTHER" id="PTHR43105">
    <property type="entry name" value="RESPIRATORY NITRATE REDUCTASE"/>
    <property type="match status" value="1"/>
</dbReference>
<dbReference type="Gene3D" id="3.30.70.20">
    <property type="match status" value="1"/>
</dbReference>
<sequence>MVSLTIDGKDITVAKETTILDAAAQLGIKIPTLCWLKKVSPTGACRVCAVEIEGVDRPMTACNTPVKEGIKVTTQSEKLVKIRQKIVELLLVNHPLDCPVCDAGGECDLQNSCYENGAVRQEYSAVLERRQIRYDWPLIESDPNRCILCEKCVKVDHEVVGCDAIAVVNRGEATVIDTIDGKPLNCEFCGNCVGVCPTGTLISKPFKFRGRPWAFTVTESVCAFCSTGCQIEYHSRNGRVERVTSEDETFNSGNLCINGRFGYSYANAPERLMAPAVGGSACDWNAAMGAAATGLKEVIAKYGPAAVAGMGSPRLTNEENYLFQKLFRGAIGSNNIDSEARLGYATARKALQEMLGLVGASASISAIDKAAAVLVFGCDLNAEATGMEYRVIKAVMKNDAKLVLANLRGVKLGKFANGSLVYKPGSELAVINALTKIIIEEGLEDAAFVGSKVGNLAELKGALAALSLADAAAAAGVTEVELREAARLLGGKASVAVIFGADLMRSDAAAAKVKALTNLALVLGAVGKEQGGVFPVYEKTNIQGVLDMGVAPDVLPGGQGREASAAFEKAWGRKLPADAGKDFWGIVDAIEQGAIKALYLLGCDPLASFPESGRIAKAFDKLELLIVQDAFPGEAARRANVLFPASVAVEKTGTFTTIDGRVQKLGKAANPPGDAREDWDILTELYNRLTGENRFSSPQGIFSEITALVPQYAGLADGCGVIAPVLREGSFTLAPVTTDAAVTSDSAYPYTLLAGAMLYHSGTTTTWSKNNLDVAPEGYVELSAEDAAKLGVSDGATVRLTSAAGSVAGKVRISNRLRAGMLFAPYHFRTMGVNGVVTRSSGLVRVKVEKA</sequence>
<dbReference type="Pfam" id="PF01568">
    <property type="entry name" value="Molydop_binding"/>
    <property type="match status" value="1"/>
</dbReference>
<keyword evidence="7" id="KW-0411">Iron-sulfur</keyword>
<dbReference type="PANTHER" id="PTHR43105:SF9">
    <property type="entry name" value="NADPH-FE(3+) OXIDOREDUCTASE SUBUNIT ALPHA"/>
    <property type="match status" value="1"/>
</dbReference>
<dbReference type="Pfam" id="PF10588">
    <property type="entry name" value="NADH-G_4Fe-4S_3"/>
    <property type="match status" value="1"/>
</dbReference>
<evidence type="ECO:0000256" key="7">
    <source>
        <dbReference type="ARBA" id="ARBA00023014"/>
    </source>
</evidence>
<dbReference type="InterPro" id="IPR050123">
    <property type="entry name" value="Prok_molybdopt-oxidoreductase"/>
</dbReference>
<keyword evidence="4" id="KW-0479">Metal-binding</keyword>
<keyword evidence="6" id="KW-0408">Iron</keyword>
<evidence type="ECO:0000256" key="5">
    <source>
        <dbReference type="ARBA" id="ARBA00023002"/>
    </source>
</evidence>
<keyword evidence="3" id="KW-0001">2Fe-2S</keyword>
<dbReference type="Gene3D" id="3.40.50.740">
    <property type="match status" value="1"/>
</dbReference>
<dbReference type="Gene3D" id="2.20.25.90">
    <property type="entry name" value="ADC-like domains"/>
    <property type="match status" value="1"/>
</dbReference>
<dbReference type="InterPro" id="IPR006963">
    <property type="entry name" value="Mopterin_OxRdtase_4Fe-4S_dom"/>
</dbReference>
<dbReference type="Pfam" id="PF00384">
    <property type="entry name" value="Molybdopterin"/>
    <property type="match status" value="1"/>
</dbReference>
<evidence type="ECO:0000256" key="4">
    <source>
        <dbReference type="ARBA" id="ARBA00022723"/>
    </source>
</evidence>
<evidence type="ECO:0000259" key="9">
    <source>
        <dbReference type="PROSITE" id="PS51085"/>
    </source>
</evidence>
<dbReference type="Pfam" id="PF22117">
    <property type="entry name" value="Fer4_Nqo3"/>
    <property type="match status" value="1"/>
</dbReference>
<dbReference type="SUPFAM" id="SSF54292">
    <property type="entry name" value="2Fe-2S ferredoxin-like"/>
    <property type="match status" value="1"/>
</dbReference>
<dbReference type="InterPro" id="IPR017896">
    <property type="entry name" value="4Fe4S_Fe-S-bd"/>
</dbReference>
<evidence type="ECO:0000256" key="1">
    <source>
        <dbReference type="ARBA" id="ARBA00001966"/>
    </source>
</evidence>
<keyword evidence="2" id="KW-0004">4Fe-4S</keyword>
<organism evidence="13 14">
    <name type="scientific">Geotalea uraniireducens</name>
    <dbReference type="NCBI Taxonomy" id="351604"/>
    <lineage>
        <taxon>Bacteria</taxon>
        <taxon>Pseudomonadati</taxon>
        <taxon>Thermodesulfobacteriota</taxon>
        <taxon>Desulfuromonadia</taxon>
        <taxon>Geobacterales</taxon>
        <taxon>Geobacteraceae</taxon>
        <taxon>Geotalea</taxon>
    </lineage>
</organism>
<evidence type="ECO:0000256" key="3">
    <source>
        <dbReference type="ARBA" id="ARBA00022714"/>
    </source>
</evidence>
<dbReference type="RefSeq" id="WP_282001667.1">
    <property type="nucleotide sequence ID" value="NZ_AP027151.1"/>
</dbReference>
<reference evidence="13 14" key="1">
    <citation type="submission" date="2022-12" db="EMBL/GenBank/DDBJ databases">
        <title>Polyphasic characterization of Geotalea uranireducens NIT-SL11 newly isolated from a complex of sewage sludge and microbially reduced graphene oxide.</title>
        <authorList>
            <person name="Xie L."/>
            <person name="Yoshida N."/>
            <person name="Meng L."/>
        </authorList>
    </citation>
    <scope>NUCLEOTIDE SEQUENCE [LARGE SCALE GENOMIC DNA]</scope>
    <source>
        <strain evidence="13 14">NIT-SL11</strain>
    </source>
</reference>
<evidence type="ECO:0000256" key="2">
    <source>
        <dbReference type="ARBA" id="ARBA00022485"/>
    </source>
</evidence>
<dbReference type="PROSITE" id="PS51085">
    <property type="entry name" value="2FE2S_FER_2"/>
    <property type="match status" value="1"/>
</dbReference>
<dbReference type="SMART" id="SM00929">
    <property type="entry name" value="NADH-G_4Fe-4S_3"/>
    <property type="match status" value="1"/>
</dbReference>
<dbReference type="Proteomes" id="UP001317705">
    <property type="component" value="Chromosome"/>
</dbReference>
<dbReference type="Gene3D" id="2.40.40.20">
    <property type="match status" value="1"/>
</dbReference>
<evidence type="ECO:0000259" key="10">
    <source>
        <dbReference type="PROSITE" id="PS51379"/>
    </source>
</evidence>
<feature type="domain" description="4Fe-4S His(Cys)3-ligated-type" evidence="12">
    <location>
        <begin position="78"/>
        <end position="117"/>
    </location>
</feature>
<dbReference type="InterPro" id="IPR036010">
    <property type="entry name" value="2Fe-2S_ferredoxin-like_sf"/>
</dbReference>
<comment type="cofactor">
    <cofactor evidence="1">
        <name>[4Fe-4S] cluster</name>
        <dbReference type="ChEBI" id="CHEBI:49883"/>
    </cofactor>
</comment>
<feature type="domain" description="2Fe-2S ferredoxin-type" evidence="9">
    <location>
        <begin position="1"/>
        <end position="78"/>
    </location>
</feature>
<gene>
    <name evidence="13" type="primary">sfrA</name>
    <name evidence="13" type="ORF">GURASL_05800</name>
</gene>
<dbReference type="SMART" id="SM00926">
    <property type="entry name" value="Molybdop_Fe4S4"/>
    <property type="match status" value="1"/>
</dbReference>